<dbReference type="EMBL" id="BMAT01004287">
    <property type="protein sequence ID" value="GFR71374.1"/>
    <property type="molecule type" value="Genomic_DNA"/>
</dbReference>
<organism evidence="1 2">
    <name type="scientific">Elysia marginata</name>
    <dbReference type="NCBI Taxonomy" id="1093978"/>
    <lineage>
        <taxon>Eukaryota</taxon>
        <taxon>Metazoa</taxon>
        <taxon>Spiralia</taxon>
        <taxon>Lophotrochozoa</taxon>
        <taxon>Mollusca</taxon>
        <taxon>Gastropoda</taxon>
        <taxon>Heterobranchia</taxon>
        <taxon>Euthyneura</taxon>
        <taxon>Panpulmonata</taxon>
        <taxon>Sacoglossa</taxon>
        <taxon>Placobranchoidea</taxon>
        <taxon>Plakobranchidae</taxon>
        <taxon>Elysia</taxon>
    </lineage>
</organism>
<evidence type="ECO:0000313" key="2">
    <source>
        <dbReference type="Proteomes" id="UP000762676"/>
    </source>
</evidence>
<dbReference type="Proteomes" id="UP000762676">
    <property type="component" value="Unassembled WGS sequence"/>
</dbReference>
<gene>
    <name evidence="1" type="ORF">ElyMa_002092500</name>
</gene>
<dbReference type="AlphaFoldDB" id="A0AAV4FE97"/>
<reference evidence="1 2" key="1">
    <citation type="journal article" date="2021" name="Elife">
        <title>Chloroplast acquisition without the gene transfer in kleptoplastic sea slugs, Plakobranchus ocellatus.</title>
        <authorList>
            <person name="Maeda T."/>
            <person name="Takahashi S."/>
            <person name="Yoshida T."/>
            <person name="Shimamura S."/>
            <person name="Takaki Y."/>
            <person name="Nagai Y."/>
            <person name="Toyoda A."/>
            <person name="Suzuki Y."/>
            <person name="Arimoto A."/>
            <person name="Ishii H."/>
            <person name="Satoh N."/>
            <person name="Nishiyama T."/>
            <person name="Hasebe M."/>
            <person name="Maruyama T."/>
            <person name="Minagawa J."/>
            <person name="Obokata J."/>
            <person name="Shigenobu S."/>
        </authorList>
    </citation>
    <scope>NUCLEOTIDE SEQUENCE [LARGE SCALE GENOMIC DNA]</scope>
</reference>
<proteinExistence type="predicted"/>
<accession>A0AAV4FE97</accession>
<protein>
    <submittedName>
        <fullName evidence="1">Uncharacterized protein</fullName>
    </submittedName>
</protein>
<sequence length="121" mass="14349">MVHIEIEQAKSPLRQAERKWKKSDLTIGYQIMKEKKGEWITTINDTQRAFYQETFKDSTICKQLFGLCDELLGKNKQLSMPTKFTKDSPLSMVSPYFRDKIHTIRKDFNDLNMPIDMYIHI</sequence>
<keyword evidence="2" id="KW-1185">Reference proteome</keyword>
<evidence type="ECO:0000313" key="1">
    <source>
        <dbReference type="EMBL" id="GFR71374.1"/>
    </source>
</evidence>
<comment type="caution">
    <text evidence="1">The sequence shown here is derived from an EMBL/GenBank/DDBJ whole genome shotgun (WGS) entry which is preliminary data.</text>
</comment>
<name>A0AAV4FE97_9GAST</name>